<evidence type="ECO:0000313" key="13">
    <source>
        <dbReference type="EMBL" id="KAK2718557.1"/>
    </source>
</evidence>
<dbReference type="GO" id="GO:0005829">
    <property type="term" value="C:cytosol"/>
    <property type="evidence" value="ECO:0007669"/>
    <property type="project" value="UniProtKB-SubCell"/>
</dbReference>
<comment type="subunit">
    <text evidence="4">Homodimer.</text>
</comment>
<dbReference type="SUPFAM" id="SSF53383">
    <property type="entry name" value="PLP-dependent transferases"/>
    <property type="match status" value="1"/>
</dbReference>
<keyword evidence="5" id="KW-0963">Cytoplasm</keyword>
<evidence type="ECO:0000256" key="10">
    <source>
        <dbReference type="ARBA" id="ARBA00039054"/>
    </source>
</evidence>
<evidence type="ECO:0000256" key="11">
    <source>
        <dbReference type="ARBA" id="ARBA00040554"/>
    </source>
</evidence>
<feature type="domain" description="Aminotransferase class V" evidence="12">
    <location>
        <begin position="4"/>
        <end position="387"/>
    </location>
</feature>
<dbReference type="GO" id="GO:0016740">
    <property type="term" value="F:transferase activity"/>
    <property type="evidence" value="ECO:0007669"/>
    <property type="project" value="UniProtKB-KW"/>
</dbReference>
<evidence type="ECO:0000313" key="14">
    <source>
        <dbReference type="Proteomes" id="UP001187531"/>
    </source>
</evidence>
<dbReference type="InterPro" id="IPR000192">
    <property type="entry name" value="Aminotrans_V_dom"/>
</dbReference>
<dbReference type="InterPro" id="IPR015422">
    <property type="entry name" value="PyrdxlP-dep_Trfase_small"/>
</dbReference>
<comment type="cofactor">
    <cofactor evidence="1">
        <name>pyridoxal 5'-phosphate</name>
        <dbReference type="ChEBI" id="CHEBI:597326"/>
    </cofactor>
</comment>
<proteinExistence type="inferred from homology"/>
<evidence type="ECO:0000256" key="7">
    <source>
        <dbReference type="ARBA" id="ARBA00022898"/>
    </source>
</evidence>
<dbReference type="Pfam" id="PF00266">
    <property type="entry name" value="Aminotran_5"/>
    <property type="match status" value="1"/>
</dbReference>
<dbReference type="InterPro" id="IPR016454">
    <property type="entry name" value="Cysteine_dSase"/>
</dbReference>
<dbReference type="PANTHER" id="PTHR11601">
    <property type="entry name" value="CYSTEINE DESULFURYLASE FAMILY MEMBER"/>
    <property type="match status" value="1"/>
</dbReference>
<evidence type="ECO:0000256" key="6">
    <source>
        <dbReference type="ARBA" id="ARBA00022679"/>
    </source>
</evidence>
<evidence type="ECO:0000256" key="3">
    <source>
        <dbReference type="ARBA" id="ARBA00009236"/>
    </source>
</evidence>
<dbReference type="GO" id="GO:0009000">
    <property type="term" value="F:selenocysteine lyase activity"/>
    <property type="evidence" value="ECO:0007669"/>
    <property type="project" value="UniProtKB-EC"/>
</dbReference>
<keyword evidence="6" id="KW-0808">Transferase</keyword>
<name>A0AA88L699_ARTSF</name>
<dbReference type="Proteomes" id="UP001187531">
    <property type="component" value="Unassembled WGS sequence"/>
</dbReference>
<dbReference type="InterPro" id="IPR015424">
    <property type="entry name" value="PyrdxlP-dep_Trfase"/>
</dbReference>
<evidence type="ECO:0000256" key="5">
    <source>
        <dbReference type="ARBA" id="ARBA00022490"/>
    </source>
</evidence>
<evidence type="ECO:0000256" key="2">
    <source>
        <dbReference type="ARBA" id="ARBA00004514"/>
    </source>
</evidence>
<evidence type="ECO:0000256" key="8">
    <source>
        <dbReference type="ARBA" id="ARBA00023239"/>
    </source>
</evidence>
<dbReference type="PIRSF" id="PIRSF005572">
    <property type="entry name" value="NifS"/>
    <property type="match status" value="1"/>
</dbReference>
<dbReference type="FunFam" id="3.40.640.10:FF:000083">
    <property type="entry name" value="Selenocysteine lyase"/>
    <property type="match status" value="1"/>
</dbReference>
<keyword evidence="14" id="KW-1185">Reference proteome</keyword>
<dbReference type="AlphaFoldDB" id="A0AA88L699"/>
<dbReference type="Gene3D" id="3.40.640.10">
    <property type="entry name" value="Type I PLP-dependent aspartate aminotransferase-like (Major domain)"/>
    <property type="match status" value="1"/>
</dbReference>
<evidence type="ECO:0000256" key="4">
    <source>
        <dbReference type="ARBA" id="ARBA00011738"/>
    </source>
</evidence>
<comment type="subcellular location">
    <subcellularLocation>
        <location evidence="2">Cytoplasm</location>
        <location evidence="2">Cytosol</location>
    </subcellularLocation>
</comment>
<comment type="similarity">
    <text evidence="3">Belongs to the class-V pyridoxal-phosphate-dependent aminotransferase family.</text>
</comment>
<dbReference type="EC" id="4.4.1.16" evidence="10"/>
<organism evidence="13 14">
    <name type="scientific">Artemia franciscana</name>
    <name type="common">Brine shrimp</name>
    <name type="synonym">Artemia sanfranciscana</name>
    <dbReference type="NCBI Taxonomy" id="6661"/>
    <lineage>
        <taxon>Eukaryota</taxon>
        <taxon>Metazoa</taxon>
        <taxon>Ecdysozoa</taxon>
        <taxon>Arthropoda</taxon>
        <taxon>Crustacea</taxon>
        <taxon>Branchiopoda</taxon>
        <taxon>Anostraca</taxon>
        <taxon>Artemiidae</taxon>
        <taxon>Artemia</taxon>
    </lineage>
</organism>
<reference evidence="13" key="1">
    <citation type="submission" date="2023-07" db="EMBL/GenBank/DDBJ databases">
        <title>Chromosome-level genome assembly of Artemia franciscana.</title>
        <authorList>
            <person name="Jo E."/>
        </authorList>
    </citation>
    <scope>NUCLEOTIDE SEQUENCE</scope>
    <source>
        <tissue evidence="13">Whole body</tissue>
    </source>
</reference>
<keyword evidence="7" id="KW-0663">Pyridoxal phosphate</keyword>
<gene>
    <name evidence="13" type="ORF">QYM36_005778</name>
</gene>
<comment type="caution">
    <text evidence="13">The sequence shown here is derived from an EMBL/GenBank/DDBJ whole genome shotgun (WGS) entry which is preliminary data.</text>
</comment>
<dbReference type="Gene3D" id="3.90.1150.10">
    <property type="entry name" value="Aspartate Aminotransferase, domain 1"/>
    <property type="match status" value="1"/>
</dbReference>
<evidence type="ECO:0000259" key="12">
    <source>
        <dbReference type="Pfam" id="PF00266"/>
    </source>
</evidence>
<dbReference type="EMBL" id="JAVRJZ010000009">
    <property type="protein sequence ID" value="KAK2718557.1"/>
    <property type="molecule type" value="Genomic_DNA"/>
</dbReference>
<keyword evidence="8" id="KW-0456">Lyase</keyword>
<sequence length="403" mass="44283">MEPIYLDHNATTPLAAEVSKAISDALDLWGNPSSLYEKGKMAKNAISKAREQIASMINSHPSEIVFCSGGTEANNNVIWSVLESFDKWKESTGDKHILAHVITTSVEHVAVERPLKYWQDKGRLEVTFVPVDPSTGAVTVDAIMHAFRPTTVLISIIMANNETGVIMPILEIGRALDKYRQERKSSSRLPLFFHTDAAQGIGKIKVDVKELNVDFLVIVGHKFYGPRIGALYVRSLDNDVEYYPMLFGGGQERGYRSGTENTPMIVGLGQAAEIVIKNLAADQNHFRLCRDELECCLEKLFGDSILFNLRVGNRLPNTSSVCISRDGIYNGHELLSRCPFVCASTGSACHSGSKPSAVLIASGLSEEKARSTLRLTVGRSTRLEDVRKAAEAIKKAYDSMTCS</sequence>
<dbReference type="Gene3D" id="1.10.260.50">
    <property type="match status" value="1"/>
</dbReference>
<comment type="function">
    <text evidence="9">Catalyzes the decomposition of L-selenocysteine to L-alanine and elemental selenium.</text>
</comment>
<dbReference type="PANTHER" id="PTHR11601:SF62">
    <property type="entry name" value="SELENOCYSTEINE LYASE"/>
    <property type="match status" value="1"/>
</dbReference>
<dbReference type="InterPro" id="IPR015421">
    <property type="entry name" value="PyrdxlP-dep_Trfase_major"/>
</dbReference>
<accession>A0AA88L699</accession>
<evidence type="ECO:0000256" key="1">
    <source>
        <dbReference type="ARBA" id="ARBA00001933"/>
    </source>
</evidence>
<protein>
    <recommendedName>
        <fullName evidence="11">Selenocysteine lyase</fullName>
        <ecNumber evidence="10">4.4.1.16</ecNumber>
    </recommendedName>
</protein>
<evidence type="ECO:0000256" key="9">
    <source>
        <dbReference type="ARBA" id="ARBA00037407"/>
    </source>
</evidence>